<evidence type="ECO:0000256" key="5">
    <source>
        <dbReference type="ARBA" id="ARBA00022741"/>
    </source>
</evidence>
<dbReference type="InterPro" id="IPR022140">
    <property type="entry name" value="Kinesin-like_KIF1-typ"/>
</dbReference>
<dbReference type="CDD" id="cd01233">
    <property type="entry name" value="PH_KIFIA_KIFIB"/>
    <property type="match status" value="1"/>
</dbReference>
<dbReference type="SUPFAM" id="SSF50729">
    <property type="entry name" value="PH domain-like"/>
    <property type="match status" value="1"/>
</dbReference>
<evidence type="ECO:0000256" key="8">
    <source>
        <dbReference type="ARBA" id="ARBA00023175"/>
    </source>
</evidence>
<feature type="domain" description="PH" evidence="13">
    <location>
        <begin position="1491"/>
        <end position="1596"/>
    </location>
</feature>
<keyword evidence="8 10" id="KW-0505">Motor protein</keyword>
<evidence type="ECO:0000259" key="14">
    <source>
        <dbReference type="PROSITE" id="PS50067"/>
    </source>
</evidence>
<dbReference type="InterPro" id="IPR000253">
    <property type="entry name" value="FHA_dom"/>
</dbReference>
<dbReference type="InterPro" id="IPR027417">
    <property type="entry name" value="P-loop_NTPase"/>
</dbReference>
<keyword evidence="3" id="KW-0963">Cytoplasm</keyword>
<dbReference type="SUPFAM" id="SSF49879">
    <property type="entry name" value="SMAD/FHA domain"/>
    <property type="match status" value="1"/>
</dbReference>
<dbReference type="Gene3D" id="2.30.29.30">
    <property type="entry name" value="Pleckstrin-homology domain (PH domain)/Phosphotyrosine-binding domain (PTB)"/>
    <property type="match status" value="1"/>
</dbReference>
<feature type="coiled-coil region" evidence="11">
    <location>
        <begin position="750"/>
        <end position="823"/>
    </location>
</feature>
<dbReference type="InterPro" id="IPR011993">
    <property type="entry name" value="PH-like_dom_sf"/>
</dbReference>
<dbReference type="CDD" id="cd22705">
    <property type="entry name" value="FHA_KIF1"/>
    <property type="match status" value="1"/>
</dbReference>
<dbReference type="Proteomes" id="UP000800093">
    <property type="component" value="Unassembled WGS sequence"/>
</dbReference>
<gene>
    <name evidence="15" type="ORF">CC78DRAFT_611535</name>
</gene>
<dbReference type="GO" id="GO:0005874">
    <property type="term" value="C:microtubule"/>
    <property type="evidence" value="ECO:0007669"/>
    <property type="project" value="UniProtKB-KW"/>
</dbReference>
<evidence type="ECO:0000256" key="3">
    <source>
        <dbReference type="ARBA" id="ARBA00022490"/>
    </source>
</evidence>
<dbReference type="GO" id="GO:0008017">
    <property type="term" value="F:microtubule binding"/>
    <property type="evidence" value="ECO:0007669"/>
    <property type="project" value="InterPro"/>
</dbReference>
<dbReference type="Pfam" id="PF12473">
    <property type="entry name" value="DUF3694"/>
    <property type="match status" value="1"/>
</dbReference>
<evidence type="ECO:0000256" key="6">
    <source>
        <dbReference type="ARBA" id="ARBA00022840"/>
    </source>
</evidence>
<comment type="subcellular location">
    <subcellularLocation>
        <location evidence="1">Cytoplasm</location>
        <location evidence="1">Cytoskeleton</location>
    </subcellularLocation>
</comment>
<dbReference type="InterPro" id="IPR019821">
    <property type="entry name" value="Kinesin_motor_CS"/>
</dbReference>
<dbReference type="InterPro" id="IPR008984">
    <property type="entry name" value="SMAD_FHA_dom_sf"/>
</dbReference>
<keyword evidence="2" id="KW-0813">Transport</keyword>
<dbReference type="EMBL" id="ML986579">
    <property type="protein sequence ID" value="KAF2270655.1"/>
    <property type="molecule type" value="Genomic_DNA"/>
</dbReference>
<dbReference type="Pfam" id="PF00498">
    <property type="entry name" value="FHA"/>
    <property type="match status" value="1"/>
</dbReference>
<evidence type="ECO:0000256" key="9">
    <source>
        <dbReference type="ARBA" id="ARBA00023212"/>
    </source>
</evidence>
<dbReference type="FunFam" id="3.40.850.10:FF:000047">
    <property type="entry name" value="Kinesin family protein"/>
    <property type="match status" value="1"/>
</dbReference>
<dbReference type="Gene3D" id="6.10.250.2520">
    <property type="match status" value="1"/>
</dbReference>
<dbReference type="OrthoDB" id="3176171at2759"/>
<dbReference type="InterPro" id="IPR049780">
    <property type="entry name" value="PH_KIFIA_KIFIB"/>
</dbReference>
<dbReference type="Pfam" id="PF00169">
    <property type="entry name" value="PH"/>
    <property type="match status" value="1"/>
</dbReference>
<organism evidence="15 16">
    <name type="scientific">Lojkania enalia</name>
    <dbReference type="NCBI Taxonomy" id="147567"/>
    <lineage>
        <taxon>Eukaryota</taxon>
        <taxon>Fungi</taxon>
        <taxon>Dikarya</taxon>
        <taxon>Ascomycota</taxon>
        <taxon>Pezizomycotina</taxon>
        <taxon>Dothideomycetes</taxon>
        <taxon>Pleosporomycetidae</taxon>
        <taxon>Pleosporales</taxon>
        <taxon>Pleosporales incertae sedis</taxon>
        <taxon>Lojkania</taxon>
    </lineage>
</organism>
<evidence type="ECO:0000256" key="4">
    <source>
        <dbReference type="ARBA" id="ARBA00022701"/>
    </source>
</evidence>
<dbReference type="Pfam" id="PF12423">
    <property type="entry name" value="KIF1B"/>
    <property type="match status" value="1"/>
</dbReference>
<accession>A0A9P4TRS9</accession>
<dbReference type="PROSITE" id="PS00411">
    <property type="entry name" value="KINESIN_MOTOR_1"/>
    <property type="match status" value="1"/>
</dbReference>
<evidence type="ECO:0000256" key="12">
    <source>
        <dbReference type="SAM" id="MobiDB-lite"/>
    </source>
</evidence>
<proteinExistence type="inferred from homology"/>
<name>A0A9P4TRS9_9PLEO</name>
<evidence type="ECO:0000313" key="16">
    <source>
        <dbReference type="Proteomes" id="UP000800093"/>
    </source>
</evidence>
<evidence type="ECO:0000256" key="1">
    <source>
        <dbReference type="ARBA" id="ARBA00004245"/>
    </source>
</evidence>
<keyword evidence="7 11" id="KW-0175">Coiled coil</keyword>
<dbReference type="GO" id="GO:0005524">
    <property type="term" value="F:ATP binding"/>
    <property type="evidence" value="ECO:0007669"/>
    <property type="project" value="UniProtKB-UniRule"/>
</dbReference>
<dbReference type="InterPro" id="IPR036961">
    <property type="entry name" value="Kinesin_motor_dom_sf"/>
</dbReference>
<evidence type="ECO:0000259" key="13">
    <source>
        <dbReference type="PROSITE" id="PS50003"/>
    </source>
</evidence>
<sequence length="1606" mass="179863">MASGGGNIKVVVRVRPFNGREMDRKAQCIVQMKENQTILTPPTNVEHKGKAAKAALEGAKTFAFDKSYWSFSRNDPNYAGQDNLFVDLGKPLLDNAFQGYNNCIFAYGQTGSGKSYSMMGYGEEAGIIPKICQNMFERIGEMQSDKNLSSTVEVSYLEIYNERVRDLLNPSTKGNLRVREHPSTGPYVEDLAKLVVRSFSEIENLMDEGNKARTVAATNMNETSSRSHAVFTLTLTQKRHDVETSMSGEKVAKISLVDLAGSERATSTGATGARLKEGAEINRSLSTLGRVIAALADMSTGKKKTQVPYRDSVLTWLLKDSLGGNSLTAMIAAISPADINFEETLSTLRYADSAKRIKNHAVVNEDPNARMIRELKEELAQLRSKLSGGASPGMIEEQYAPDTPLEKQIVSIAQPDGSVKKVSKAEIVEQLNQSEKLYKDLNQTWEEKLAKTEEIHKEREAALEELGISIEKGFVGMSTPKKMPHLVNLSDDPLLAECLVYNLKPGTTMVGNVDSENQTTEIRLNGSQILAEHCAFENVDGAVTVVPKDNAGVMVNGIRIDKPKRLRSGYRIILGDFHIFRFNNPQEARAERAEVMGGSSLRHSIAASQLGSPSPRPGHGHERSFSTVSRAESEFDSESPRAASPMPFRGSGRDSDWSYARREAVTALLGTDQKIAALTDEDLDILFEDLQKLRATRKARPESRLDNEEDMDSVSSYPVREKYASTGTIDNFSLDTVLTMPSTPQPGEDDERLRLVREDMQEKLDRQKEEYQAKLKSAEEANVEIEEIKAEKAKMEENLRAVKEEMQKQLQEQKEAFHRQLQELGHPVPAKTNGHVSEDHSEMKLELARKVFQQWRQRKYVTMAETILQNAATLKEAQVMSQQMDKHVVFQFCIVDVGHSIVSSYDLVLNGIPGEDDEHLDSTPKPCVGVRVIDFKNNVVHLWSLQKLRFRVRLMHQMHQYMNRPEYLQHFSLENPFSEPCMPEFSRIGDVDVPLAAVFESRVQDFNLDIISPYTANVIGIIRLALEPSSAEAPSTTLKFNVVMHDLVGFPEREGTQVHAQLFVPGISDESGANATQMVTDFDEGPVRFESVHSMSLPYPSPRTTFLRVSVFAKVSPMHLDKLLSWDDMRDSAPKPKQKRHNARLAETEFFTEDTHDIFSRVQIHEISEDGTYQPVEVIQNSATDTGAYQLHQGLQRRIVVNLTHTSGETLQWQDVTTMRVGRIRLVDTSGNSPSLDSPVKEVPVKLLSAPVVKNNADGTTNVTFIGQWDSSMHSSLLLDRATPDNYRVHASLLWNVSSGKLAEPMVFSLDLSLQIRGRSYIRQTSMFMKLWNSTRVVHSTVGIFSVAIRPTSVKRATDLWRMNTKDDYIKGEEALSGWTPRGVSLVRDFISIEKRRRRIVEIETARSVLSSRALTVNLVSNSSTLDDRQRELLTRVIDLWKTKKAPAEIILNQTNLEPPSSGAAFAPQPQSPSPTPTLIATVRYISKNPTLLKGGYLLTPDPSNTRWVRRYVELRKPYLHIYSVPEGDELNAINLSNSRVDHSPQIARLLTNGAAQNAAGNCVWAVFARSNTYLFRARSEREKIEWILRIDQSYFNSGSESPEDN</sequence>
<evidence type="ECO:0000256" key="11">
    <source>
        <dbReference type="SAM" id="Coils"/>
    </source>
</evidence>
<feature type="region of interest" description="Disordered" evidence="12">
    <location>
        <begin position="607"/>
        <end position="655"/>
    </location>
</feature>
<dbReference type="SMART" id="SM00233">
    <property type="entry name" value="PH"/>
    <property type="match status" value="1"/>
</dbReference>
<dbReference type="Pfam" id="PF00225">
    <property type="entry name" value="Kinesin"/>
    <property type="match status" value="1"/>
</dbReference>
<dbReference type="SMART" id="SM00129">
    <property type="entry name" value="KISc"/>
    <property type="match status" value="1"/>
</dbReference>
<evidence type="ECO:0000313" key="15">
    <source>
        <dbReference type="EMBL" id="KAF2270655.1"/>
    </source>
</evidence>
<dbReference type="Pfam" id="PF16183">
    <property type="entry name" value="Kinesin_assoc"/>
    <property type="match status" value="1"/>
</dbReference>
<evidence type="ECO:0000256" key="7">
    <source>
        <dbReference type="ARBA" id="ARBA00023054"/>
    </source>
</evidence>
<dbReference type="FunFam" id="2.60.200.20:FF:000021">
    <property type="entry name" value="Kinesin family protein"/>
    <property type="match status" value="1"/>
</dbReference>
<feature type="binding site" evidence="10">
    <location>
        <begin position="108"/>
        <end position="115"/>
    </location>
    <ligand>
        <name>ATP</name>
        <dbReference type="ChEBI" id="CHEBI:30616"/>
    </ligand>
</feature>
<dbReference type="PROSITE" id="PS50003">
    <property type="entry name" value="PH_DOMAIN"/>
    <property type="match status" value="1"/>
</dbReference>
<dbReference type="GO" id="GO:0047496">
    <property type="term" value="P:vesicle transport along microtubule"/>
    <property type="evidence" value="ECO:0007669"/>
    <property type="project" value="UniProtKB-ARBA"/>
</dbReference>
<dbReference type="GO" id="GO:0008574">
    <property type="term" value="F:plus-end-directed microtubule motor activity"/>
    <property type="evidence" value="ECO:0007669"/>
    <property type="project" value="UniProtKB-ARBA"/>
</dbReference>
<keyword evidence="6 10" id="KW-0067">ATP-binding</keyword>
<comment type="similarity">
    <text evidence="10">Belongs to the TRAFAC class myosin-kinesin ATPase superfamily. Kinesin family.</text>
</comment>
<dbReference type="CDD" id="cd01365">
    <property type="entry name" value="KISc_KIF1A_KIF1B"/>
    <property type="match status" value="1"/>
</dbReference>
<dbReference type="Gene3D" id="3.40.850.10">
    <property type="entry name" value="Kinesin motor domain"/>
    <property type="match status" value="1"/>
</dbReference>
<keyword evidence="5 10" id="KW-0547">Nucleotide-binding</keyword>
<dbReference type="GO" id="GO:0005546">
    <property type="term" value="F:phosphatidylinositol-4,5-bisphosphate binding"/>
    <property type="evidence" value="ECO:0007669"/>
    <property type="project" value="UniProtKB-ARBA"/>
</dbReference>
<protein>
    <submittedName>
        <fullName evidence="15">Kinesin family protein-like protein</fullName>
    </submittedName>
</protein>
<evidence type="ECO:0000256" key="10">
    <source>
        <dbReference type="PROSITE-ProRule" id="PRU00283"/>
    </source>
</evidence>
<dbReference type="PANTHER" id="PTHR47117">
    <property type="entry name" value="STAR-RELATED LIPID TRANSFER PROTEIN 9"/>
    <property type="match status" value="1"/>
</dbReference>
<evidence type="ECO:0000256" key="2">
    <source>
        <dbReference type="ARBA" id="ARBA00022448"/>
    </source>
</evidence>
<dbReference type="Gene3D" id="2.60.200.20">
    <property type="match status" value="1"/>
</dbReference>
<dbReference type="PROSITE" id="PS50067">
    <property type="entry name" value="KINESIN_MOTOR_2"/>
    <property type="match status" value="1"/>
</dbReference>
<dbReference type="InterPro" id="IPR032405">
    <property type="entry name" value="Kinesin_assoc"/>
</dbReference>
<dbReference type="InterPro" id="IPR001849">
    <property type="entry name" value="PH_domain"/>
</dbReference>
<dbReference type="SUPFAM" id="SSF52540">
    <property type="entry name" value="P-loop containing nucleoside triphosphate hydrolases"/>
    <property type="match status" value="1"/>
</dbReference>
<keyword evidence="4" id="KW-0493">Microtubule</keyword>
<reference evidence="16" key="1">
    <citation type="journal article" date="2020" name="Stud. Mycol.">
        <title>101 Dothideomycetes genomes: A test case for predicting lifestyles and emergence of pathogens.</title>
        <authorList>
            <person name="Haridas S."/>
            <person name="Albert R."/>
            <person name="Binder M."/>
            <person name="Bloem J."/>
            <person name="LaButti K."/>
            <person name="Salamov A."/>
            <person name="Andreopoulos B."/>
            <person name="Baker S."/>
            <person name="Barry K."/>
            <person name="Bills G."/>
            <person name="Bluhm B."/>
            <person name="Cannon C."/>
            <person name="Castanera R."/>
            <person name="Culley D."/>
            <person name="Daum C."/>
            <person name="Ezra D."/>
            <person name="Gonzalez J."/>
            <person name="Henrissat B."/>
            <person name="Kuo A."/>
            <person name="Liang C."/>
            <person name="Lipzen A."/>
            <person name="Lutzoni F."/>
            <person name="Magnuson J."/>
            <person name="Mondo S."/>
            <person name="Nolan M."/>
            <person name="Ohm R."/>
            <person name="Pangilinan J."/>
            <person name="Park H.-J."/>
            <person name="Ramirez L."/>
            <person name="Alfaro M."/>
            <person name="Sun H."/>
            <person name="Tritt A."/>
            <person name="Yoshinaga Y."/>
            <person name="Zwiers L.-H."/>
            <person name="Turgeon B."/>
            <person name="Goodwin S."/>
            <person name="Spatafora J."/>
            <person name="Crous P."/>
            <person name="Grigoriev I."/>
        </authorList>
    </citation>
    <scope>NUCLEOTIDE SEQUENCE [LARGE SCALE GENOMIC DNA]</scope>
    <source>
        <strain evidence="16">CBS 304.66</strain>
    </source>
</reference>
<feature type="domain" description="Kinesin motor" evidence="14">
    <location>
        <begin position="7"/>
        <end position="357"/>
    </location>
</feature>
<dbReference type="PRINTS" id="PR00380">
    <property type="entry name" value="KINESINHEAVY"/>
</dbReference>
<dbReference type="InterPro" id="IPR022164">
    <property type="entry name" value="Kinesin-like"/>
</dbReference>
<comment type="caution">
    <text evidence="15">The sequence shown here is derived from an EMBL/GenBank/DDBJ whole genome shotgun (WGS) entry which is preliminary data.</text>
</comment>
<dbReference type="InterPro" id="IPR001752">
    <property type="entry name" value="Kinesin_motor_dom"/>
</dbReference>
<keyword evidence="9" id="KW-0206">Cytoskeleton</keyword>
<keyword evidence="16" id="KW-1185">Reference proteome</keyword>